<organism evidence="2 3">
    <name type="scientific">Lophiotrema nucula</name>
    <dbReference type="NCBI Taxonomy" id="690887"/>
    <lineage>
        <taxon>Eukaryota</taxon>
        <taxon>Fungi</taxon>
        <taxon>Dikarya</taxon>
        <taxon>Ascomycota</taxon>
        <taxon>Pezizomycotina</taxon>
        <taxon>Dothideomycetes</taxon>
        <taxon>Pleosporomycetidae</taxon>
        <taxon>Pleosporales</taxon>
        <taxon>Lophiotremataceae</taxon>
        <taxon>Lophiotrema</taxon>
    </lineage>
</organism>
<reference evidence="2" key="1">
    <citation type="journal article" date="2020" name="Stud. Mycol.">
        <title>101 Dothideomycetes genomes: a test case for predicting lifestyles and emergence of pathogens.</title>
        <authorList>
            <person name="Haridas S."/>
            <person name="Albert R."/>
            <person name="Binder M."/>
            <person name="Bloem J."/>
            <person name="Labutti K."/>
            <person name="Salamov A."/>
            <person name="Andreopoulos B."/>
            <person name="Baker S."/>
            <person name="Barry K."/>
            <person name="Bills G."/>
            <person name="Bluhm B."/>
            <person name="Cannon C."/>
            <person name="Castanera R."/>
            <person name="Culley D."/>
            <person name="Daum C."/>
            <person name="Ezra D."/>
            <person name="Gonzalez J."/>
            <person name="Henrissat B."/>
            <person name="Kuo A."/>
            <person name="Liang C."/>
            <person name="Lipzen A."/>
            <person name="Lutzoni F."/>
            <person name="Magnuson J."/>
            <person name="Mondo S."/>
            <person name="Nolan M."/>
            <person name="Ohm R."/>
            <person name="Pangilinan J."/>
            <person name="Park H.-J."/>
            <person name="Ramirez L."/>
            <person name="Alfaro M."/>
            <person name="Sun H."/>
            <person name="Tritt A."/>
            <person name="Yoshinaga Y."/>
            <person name="Zwiers L.-H."/>
            <person name="Turgeon B."/>
            <person name="Goodwin S."/>
            <person name="Spatafora J."/>
            <person name="Crous P."/>
            <person name="Grigoriev I."/>
        </authorList>
    </citation>
    <scope>NUCLEOTIDE SEQUENCE</scope>
    <source>
        <strain evidence="2">CBS 627.86</strain>
    </source>
</reference>
<dbReference type="EMBL" id="ML977356">
    <property type="protein sequence ID" value="KAF2107153.1"/>
    <property type="molecule type" value="Genomic_DNA"/>
</dbReference>
<proteinExistence type="predicted"/>
<sequence length="464" mass="50409">MKRQAQHDCGPLPKRQKVKNSLQLLMNAAGGGFGDAKLNPTDGLHSSSLLTPATEPAPNPASLLSTTPSPSTGPDPAETSTSALASVASTTPSPSSVPNPAIAAASTPASADIAQDGLFMADDDFTSVTPLLLDHTPSADGSSDRERRIFLLAPVSRPSEVFRTPSTRQQPNSHDCGLYASNTAVALLLNQPTPPEQSPTLRLNEIIALDALLEDTLSDLGHPLLGPPDSTFRDDLWEIIFAEDERAKSNLTGTKLSKGANLPAHASPNHTWLMFDGNIEEVDTACVWNNCVWDREPRNATEVVVNIFNLINPPVGISRAPLAYYMSRYSPECFEFNKPVRFVRSGVVSQVTTRSHKAWYNLASVVNNALPVLAHIPAPVGLGRFSPDQMAMLDMRFEEDRHVETLSAFLPAKAFILITVYSRKSSSRWIWSTMLSWIQSEHEERGWDFDEATADGIGTPDLGY</sequence>
<name>A0A6A5YJJ6_9PLEO</name>
<accession>A0A6A5YJJ6</accession>
<dbReference type="Proteomes" id="UP000799770">
    <property type="component" value="Unassembled WGS sequence"/>
</dbReference>
<evidence type="ECO:0000313" key="2">
    <source>
        <dbReference type="EMBL" id="KAF2107153.1"/>
    </source>
</evidence>
<protein>
    <submittedName>
        <fullName evidence="2">Uncharacterized protein</fullName>
    </submittedName>
</protein>
<dbReference type="AlphaFoldDB" id="A0A6A5YJJ6"/>
<evidence type="ECO:0000313" key="3">
    <source>
        <dbReference type="Proteomes" id="UP000799770"/>
    </source>
</evidence>
<gene>
    <name evidence="2" type="ORF">BDV96DRAFT_606734</name>
</gene>
<feature type="region of interest" description="Disordered" evidence="1">
    <location>
        <begin position="1"/>
        <end position="103"/>
    </location>
</feature>
<evidence type="ECO:0000256" key="1">
    <source>
        <dbReference type="SAM" id="MobiDB-lite"/>
    </source>
</evidence>
<feature type="compositionally biased region" description="Low complexity" evidence="1">
    <location>
        <begin position="62"/>
        <end position="72"/>
    </location>
</feature>
<feature type="compositionally biased region" description="Low complexity" evidence="1">
    <location>
        <begin position="79"/>
        <end position="103"/>
    </location>
</feature>
<keyword evidence="3" id="KW-1185">Reference proteome</keyword>